<feature type="transmembrane region" description="Helical" evidence="5">
    <location>
        <begin position="68"/>
        <end position="87"/>
    </location>
</feature>
<feature type="transmembrane region" description="Helical" evidence="5">
    <location>
        <begin position="21"/>
        <end position="39"/>
    </location>
</feature>
<evidence type="ECO:0000256" key="2">
    <source>
        <dbReference type="ARBA" id="ARBA00022777"/>
    </source>
</evidence>
<dbReference type="InterPro" id="IPR050482">
    <property type="entry name" value="Sensor_HK_TwoCompSys"/>
</dbReference>
<keyword evidence="5" id="KW-0472">Membrane</keyword>
<evidence type="ECO:0000256" key="5">
    <source>
        <dbReference type="SAM" id="Phobius"/>
    </source>
</evidence>
<dbReference type="PANTHER" id="PTHR24421:SF61">
    <property type="entry name" value="OXYGEN SENSOR HISTIDINE KINASE NREB"/>
    <property type="match status" value="1"/>
</dbReference>
<dbReference type="PANTHER" id="PTHR24421">
    <property type="entry name" value="NITRATE/NITRITE SENSOR PROTEIN NARX-RELATED"/>
    <property type="match status" value="1"/>
</dbReference>
<evidence type="ECO:0000256" key="3">
    <source>
        <dbReference type="ARBA" id="ARBA00023012"/>
    </source>
</evidence>
<feature type="domain" description="Histidine kinase/HSP90-like ATPase" evidence="6">
    <location>
        <begin position="283"/>
        <end position="370"/>
    </location>
</feature>
<keyword evidence="5" id="KW-0812">Transmembrane</keyword>
<sequence>MDTSGGATAAQLRLLSRRTVTVLRTVAVVVAGGAGVAQAGRQMPVVAAVVVGLLVWSAVYARFTPSRWLIVADTGVVAGLCVAQGWVVRAEALPDSTNWVLAVVTITVVGHQWFTATWGGAALTAVLVAAHLVGQAAAGPEVPGGAAMLAMWVFGEAGLSRALRMFLYKAARRADDAVAGSERARRETAVAAARRADEREHLAVLHDTAAATLFAVGTRMVDGTEPGLVRQAARDLDILAAQPQRGDTDLARLLGDVARDAPVTVRLDVSGPIRMPAISASAIEAAAREALTNVARHAGVDSAELVAARHGSTVVVEVADSGRGFDPAGVPAHRHGVTGSITERLDRVGGRARITSTPNEGTVVRLEWPDAEHGRPAGEPARGRAGDGTLSDD</sequence>
<dbReference type="OrthoDB" id="5125370at2"/>
<name>A0A7Z0WK89_9PSEU</name>
<evidence type="ECO:0000313" key="7">
    <source>
        <dbReference type="EMBL" id="OLF08762.1"/>
    </source>
</evidence>
<protein>
    <recommendedName>
        <fullName evidence="6">Histidine kinase/HSP90-like ATPase domain-containing protein</fullName>
    </recommendedName>
</protein>
<dbReference type="GO" id="GO:0016301">
    <property type="term" value="F:kinase activity"/>
    <property type="evidence" value="ECO:0007669"/>
    <property type="project" value="UniProtKB-KW"/>
</dbReference>
<feature type="transmembrane region" description="Helical" evidence="5">
    <location>
        <begin position="144"/>
        <end position="163"/>
    </location>
</feature>
<reference evidence="7 8" key="1">
    <citation type="submission" date="2016-12" db="EMBL/GenBank/DDBJ databases">
        <title>The draft genome sequence of Actinophytocola xinjiangensis.</title>
        <authorList>
            <person name="Wang W."/>
            <person name="Yuan L."/>
        </authorList>
    </citation>
    <scope>NUCLEOTIDE SEQUENCE [LARGE SCALE GENOMIC DNA]</scope>
    <source>
        <strain evidence="7 8">CGMCC 4.4663</strain>
    </source>
</reference>
<proteinExistence type="predicted"/>
<dbReference type="SUPFAM" id="SSF55874">
    <property type="entry name" value="ATPase domain of HSP90 chaperone/DNA topoisomerase II/histidine kinase"/>
    <property type="match status" value="1"/>
</dbReference>
<accession>A0A7Z0WK89</accession>
<keyword evidence="3" id="KW-0902">Two-component regulatory system</keyword>
<evidence type="ECO:0000256" key="1">
    <source>
        <dbReference type="ARBA" id="ARBA00022679"/>
    </source>
</evidence>
<feature type="compositionally biased region" description="Basic and acidic residues" evidence="4">
    <location>
        <begin position="367"/>
        <end position="385"/>
    </location>
</feature>
<feature type="region of interest" description="Disordered" evidence="4">
    <location>
        <begin position="367"/>
        <end position="393"/>
    </location>
</feature>
<keyword evidence="2" id="KW-0418">Kinase</keyword>
<evidence type="ECO:0000259" key="6">
    <source>
        <dbReference type="Pfam" id="PF02518"/>
    </source>
</evidence>
<dbReference type="GO" id="GO:0000160">
    <property type="term" value="P:phosphorelay signal transduction system"/>
    <property type="evidence" value="ECO:0007669"/>
    <property type="project" value="UniProtKB-KW"/>
</dbReference>
<gene>
    <name evidence="7" type="ORF">BLA60_22395</name>
</gene>
<feature type="transmembrane region" description="Helical" evidence="5">
    <location>
        <begin position="45"/>
        <end position="61"/>
    </location>
</feature>
<keyword evidence="1" id="KW-0808">Transferase</keyword>
<dbReference type="Proteomes" id="UP000185696">
    <property type="component" value="Unassembled WGS sequence"/>
</dbReference>
<dbReference type="InterPro" id="IPR003594">
    <property type="entry name" value="HATPase_dom"/>
</dbReference>
<organism evidence="7 8">
    <name type="scientific">Actinophytocola xinjiangensis</name>
    <dbReference type="NCBI Taxonomy" id="485602"/>
    <lineage>
        <taxon>Bacteria</taxon>
        <taxon>Bacillati</taxon>
        <taxon>Actinomycetota</taxon>
        <taxon>Actinomycetes</taxon>
        <taxon>Pseudonocardiales</taxon>
        <taxon>Pseudonocardiaceae</taxon>
    </lineage>
</organism>
<evidence type="ECO:0000313" key="8">
    <source>
        <dbReference type="Proteomes" id="UP000185696"/>
    </source>
</evidence>
<dbReference type="Gene3D" id="3.30.565.10">
    <property type="entry name" value="Histidine kinase-like ATPase, C-terminal domain"/>
    <property type="match status" value="1"/>
</dbReference>
<dbReference type="Pfam" id="PF02518">
    <property type="entry name" value="HATPase_c"/>
    <property type="match status" value="1"/>
</dbReference>
<dbReference type="AlphaFoldDB" id="A0A7Z0WK89"/>
<comment type="caution">
    <text evidence="7">The sequence shown here is derived from an EMBL/GenBank/DDBJ whole genome shotgun (WGS) entry which is preliminary data.</text>
</comment>
<dbReference type="InterPro" id="IPR036890">
    <property type="entry name" value="HATPase_C_sf"/>
</dbReference>
<dbReference type="RefSeq" id="WP_075134918.1">
    <property type="nucleotide sequence ID" value="NZ_MSIF01000011.1"/>
</dbReference>
<dbReference type="EMBL" id="MSIF01000011">
    <property type="protein sequence ID" value="OLF08762.1"/>
    <property type="molecule type" value="Genomic_DNA"/>
</dbReference>
<dbReference type="CDD" id="cd16917">
    <property type="entry name" value="HATPase_UhpB-NarQ-NarX-like"/>
    <property type="match status" value="1"/>
</dbReference>
<keyword evidence="5" id="KW-1133">Transmembrane helix</keyword>
<evidence type="ECO:0000256" key="4">
    <source>
        <dbReference type="SAM" id="MobiDB-lite"/>
    </source>
</evidence>
<keyword evidence="8" id="KW-1185">Reference proteome</keyword>